<organism evidence="4 5">
    <name type="scientific">Lunatimonas lonarensis</name>
    <dbReference type="NCBI Taxonomy" id="1232681"/>
    <lineage>
        <taxon>Bacteria</taxon>
        <taxon>Pseudomonadati</taxon>
        <taxon>Bacteroidota</taxon>
        <taxon>Cytophagia</taxon>
        <taxon>Cytophagales</taxon>
        <taxon>Cyclobacteriaceae</taxon>
    </lineage>
</organism>
<evidence type="ECO:0000259" key="2">
    <source>
        <dbReference type="Pfam" id="PF02481"/>
    </source>
</evidence>
<keyword evidence="5" id="KW-1185">Reference proteome</keyword>
<dbReference type="Gene3D" id="1.10.10.10">
    <property type="entry name" value="Winged helix-like DNA-binding domain superfamily/Winged helix DNA-binding domain"/>
    <property type="match status" value="1"/>
</dbReference>
<dbReference type="InterPro" id="IPR041614">
    <property type="entry name" value="DprA_WH"/>
</dbReference>
<evidence type="ECO:0000256" key="1">
    <source>
        <dbReference type="ARBA" id="ARBA00006525"/>
    </source>
</evidence>
<dbReference type="Pfam" id="PF02481">
    <property type="entry name" value="DNA_processg_A"/>
    <property type="match status" value="1"/>
</dbReference>
<dbReference type="RefSeq" id="WP_010856756.1">
    <property type="nucleotide sequence ID" value="NZ_AQHR01000114.1"/>
</dbReference>
<feature type="domain" description="Smf/DprA SLOG" evidence="2">
    <location>
        <begin position="85"/>
        <end position="292"/>
    </location>
</feature>
<feature type="domain" description="DprA winged helix" evidence="3">
    <location>
        <begin position="316"/>
        <end position="367"/>
    </location>
</feature>
<protein>
    <submittedName>
        <fullName evidence="4">Rossmann fold nucleotide-binding protein Smf possibly involved in DNA uptake</fullName>
    </submittedName>
</protein>
<accession>R7ZLH6</accession>
<sequence>MEKPIGEDLLYAVALSLVPQLGPGIYKNIISYSGSAKRFFELPRGKASRIPGIGPKLLVQLQAKDTFLRQAEVLLEEAEKEAVSVVTYLDPAFPQRLKAFPDAPILLFTRGNVNLNPGRTVGLVGTRNATAYGRAMTSKIVEDLAPYQPTIVSGLAYGIDIEAHRAALQHGLPTIGVLGTPINKIYPAHHGQTAKSMMETGGLVSEYRIGSPLNASNFPQRNRIIAGLSDAVVIVEAAKKGGALITAEIAYSYNKEIFAVPGNLQATYSEGCNNLIRTMKAAIYMGPQDIAGAFSWTTNAEDLQPPIVHLNWDDFEPMERAILQILTEEKEVDIDQLSWKSQIPIPLLASKLLNLEFQGLLKSLPGKKYQRTTPRNR</sequence>
<dbReference type="SUPFAM" id="SSF102405">
    <property type="entry name" value="MCP/YpsA-like"/>
    <property type="match status" value="1"/>
</dbReference>
<dbReference type="InterPro" id="IPR003488">
    <property type="entry name" value="DprA"/>
</dbReference>
<dbReference type="STRING" id="1232681.ADIS_4645"/>
<dbReference type="AlphaFoldDB" id="R7ZLH6"/>
<dbReference type="Pfam" id="PF17782">
    <property type="entry name" value="WHD_DprA"/>
    <property type="match status" value="1"/>
</dbReference>
<comment type="similarity">
    <text evidence="1">Belongs to the DprA/Smf family.</text>
</comment>
<dbReference type="OrthoDB" id="9785707at2"/>
<dbReference type="Proteomes" id="UP000013909">
    <property type="component" value="Unassembled WGS sequence"/>
</dbReference>
<dbReference type="Gene3D" id="3.40.50.450">
    <property type="match status" value="1"/>
</dbReference>
<dbReference type="EMBL" id="AQHR01000114">
    <property type="protein sequence ID" value="EON74951.1"/>
    <property type="molecule type" value="Genomic_DNA"/>
</dbReference>
<dbReference type="NCBIfam" id="TIGR00732">
    <property type="entry name" value="dprA"/>
    <property type="match status" value="1"/>
</dbReference>
<name>R7ZLH6_9BACT</name>
<evidence type="ECO:0000259" key="3">
    <source>
        <dbReference type="Pfam" id="PF17782"/>
    </source>
</evidence>
<evidence type="ECO:0000313" key="4">
    <source>
        <dbReference type="EMBL" id="EON74951.1"/>
    </source>
</evidence>
<dbReference type="GO" id="GO:0009294">
    <property type="term" value="P:DNA-mediated transformation"/>
    <property type="evidence" value="ECO:0007669"/>
    <property type="project" value="InterPro"/>
</dbReference>
<evidence type="ECO:0000313" key="5">
    <source>
        <dbReference type="Proteomes" id="UP000013909"/>
    </source>
</evidence>
<comment type="caution">
    <text evidence="4">The sequence shown here is derived from an EMBL/GenBank/DDBJ whole genome shotgun (WGS) entry which is preliminary data.</text>
</comment>
<dbReference type="InterPro" id="IPR057666">
    <property type="entry name" value="DrpA_SLOG"/>
</dbReference>
<dbReference type="InterPro" id="IPR036388">
    <property type="entry name" value="WH-like_DNA-bd_sf"/>
</dbReference>
<dbReference type="PATRIC" id="fig|1288963.3.peg.4635"/>
<dbReference type="PANTHER" id="PTHR43022:SF1">
    <property type="entry name" value="PROTEIN SMF"/>
    <property type="match status" value="1"/>
</dbReference>
<gene>
    <name evidence="4" type="ORF">ADIS_4645</name>
</gene>
<reference evidence="4 5" key="1">
    <citation type="submission" date="2013-02" db="EMBL/GenBank/DDBJ databases">
        <title>A novel strain isolated from Lonar lake, Maharashtra, India.</title>
        <authorList>
            <person name="Singh A."/>
        </authorList>
    </citation>
    <scope>NUCLEOTIDE SEQUENCE [LARGE SCALE GENOMIC DNA]</scope>
    <source>
        <strain evidence="4 5">AK24</strain>
    </source>
</reference>
<dbReference type="PANTHER" id="PTHR43022">
    <property type="entry name" value="PROTEIN SMF"/>
    <property type="match status" value="1"/>
</dbReference>
<proteinExistence type="inferred from homology"/>